<evidence type="ECO:0000313" key="1">
    <source>
        <dbReference type="EMBL" id="CAG8849035.1"/>
    </source>
</evidence>
<reference evidence="1 2" key="1">
    <citation type="submission" date="2021-06" db="EMBL/GenBank/DDBJ databases">
        <authorList>
            <person name="Kallberg Y."/>
            <person name="Tangrot J."/>
            <person name="Rosling A."/>
        </authorList>
    </citation>
    <scope>NUCLEOTIDE SEQUENCE [LARGE SCALE GENOMIC DNA]</scope>
    <source>
        <strain evidence="1 2">120-4 pot B 10/14</strain>
    </source>
</reference>
<name>A0ABN7X642_GIGMA</name>
<evidence type="ECO:0000313" key="2">
    <source>
        <dbReference type="Proteomes" id="UP000789901"/>
    </source>
</evidence>
<organism evidence="1 2">
    <name type="scientific">Gigaspora margarita</name>
    <dbReference type="NCBI Taxonomy" id="4874"/>
    <lineage>
        <taxon>Eukaryota</taxon>
        <taxon>Fungi</taxon>
        <taxon>Fungi incertae sedis</taxon>
        <taxon>Mucoromycota</taxon>
        <taxon>Glomeromycotina</taxon>
        <taxon>Glomeromycetes</taxon>
        <taxon>Diversisporales</taxon>
        <taxon>Gigasporaceae</taxon>
        <taxon>Gigaspora</taxon>
    </lineage>
</organism>
<proteinExistence type="predicted"/>
<accession>A0ABN7X642</accession>
<dbReference type="Proteomes" id="UP000789901">
    <property type="component" value="Unassembled WGS sequence"/>
</dbReference>
<protein>
    <submittedName>
        <fullName evidence="1">1046_t:CDS:1</fullName>
    </submittedName>
</protein>
<keyword evidence="2" id="KW-1185">Reference proteome</keyword>
<gene>
    <name evidence="1" type="ORF">GMARGA_LOCUS39489</name>
</gene>
<feature type="non-terminal residue" evidence="1">
    <location>
        <position position="1"/>
    </location>
</feature>
<sequence>QSNNEDASNALVNDKIKEHIPNQDKITKTNFRKRKERAKKVFKLFNSIGGEKIIDHVKSFFASNISNLRETIALAVVIVQTSYIKGLIFEVDLVEMLKSIGAK</sequence>
<dbReference type="EMBL" id="CAJVQB010094521">
    <property type="protein sequence ID" value="CAG8849035.1"/>
    <property type="molecule type" value="Genomic_DNA"/>
</dbReference>
<feature type="non-terminal residue" evidence="1">
    <location>
        <position position="103"/>
    </location>
</feature>
<comment type="caution">
    <text evidence="1">The sequence shown here is derived from an EMBL/GenBank/DDBJ whole genome shotgun (WGS) entry which is preliminary data.</text>
</comment>